<dbReference type="EMBL" id="FQYR01000003">
    <property type="protein sequence ID" value="SHJ18397.1"/>
    <property type="molecule type" value="Genomic_DNA"/>
</dbReference>
<gene>
    <name evidence="3" type="ORF">SAMN02745181_1394</name>
</gene>
<dbReference type="Gene3D" id="3.40.50.1980">
    <property type="entry name" value="Nitrogenase molybdenum iron protein domain"/>
    <property type="match status" value="2"/>
</dbReference>
<keyword evidence="4" id="KW-1185">Reference proteome</keyword>
<dbReference type="InterPro" id="IPR002491">
    <property type="entry name" value="ABC_transptr_periplasmic_BD"/>
</dbReference>
<organism evidence="3 4">
    <name type="scientific">Rubritalea squalenifaciens DSM 18772</name>
    <dbReference type="NCBI Taxonomy" id="1123071"/>
    <lineage>
        <taxon>Bacteria</taxon>
        <taxon>Pseudomonadati</taxon>
        <taxon>Verrucomicrobiota</taxon>
        <taxon>Verrucomicrobiia</taxon>
        <taxon>Verrucomicrobiales</taxon>
        <taxon>Rubritaleaceae</taxon>
        <taxon>Rubritalea</taxon>
    </lineage>
</organism>
<dbReference type="PROSITE" id="PS50983">
    <property type="entry name" value="FE_B12_PBP"/>
    <property type="match status" value="1"/>
</dbReference>
<dbReference type="NCBIfam" id="NF038402">
    <property type="entry name" value="TroA_like"/>
    <property type="match status" value="1"/>
</dbReference>
<feature type="domain" description="Fe/B12 periplasmic-binding" evidence="2">
    <location>
        <begin position="22"/>
        <end position="276"/>
    </location>
</feature>
<evidence type="ECO:0000313" key="4">
    <source>
        <dbReference type="Proteomes" id="UP000184510"/>
    </source>
</evidence>
<accession>A0A1M6H877</accession>
<dbReference type="STRING" id="1123071.SAMN02745181_1394"/>
<evidence type="ECO:0000313" key="3">
    <source>
        <dbReference type="EMBL" id="SHJ18397.1"/>
    </source>
</evidence>
<dbReference type="InterPro" id="IPR050902">
    <property type="entry name" value="ABC_Transporter_SBP"/>
</dbReference>
<keyword evidence="1" id="KW-0732">Signal</keyword>
<dbReference type="AlphaFoldDB" id="A0A1M6H877"/>
<dbReference type="Proteomes" id="UP000184510">
    <property type="component" value="Unassembled WGS sequence"/>
</dbReference>
<reference evidence="3 4" key="1">
    <citation type="submission" date="2016-11" db="EMBL/GenBank/DDBJ databases">
        <authorList>
            <person name="Jaros S."/>
            <person name="Januszkiewicz K."/>
            <person name="Wedrychowicz H."/>
        </authorList>
    </citation>
    <scope>NUCLEOTIDE SEQUENCE [LARGE SCALE GENOMIC DNA]</scope>
    <source>
        <strain evidence="3 4">DSM 18772</strain>
    </source>
</reference>
<dbReference type="InParanoid" id="A0A1M6H877"/>
<dbReference type="PANTHER" id="PTHR30535">
    <property type="entry name" value="VITAMIN B12-BINDING PROTEIN"/>
    <property type="match status" value="1"/>
</dbReference>
<evidence type="ECO:0000259" key="2">
    <source>
        <dbReference type="PROSITE" id="PS50983"/>
    </source>
</evidence>
<proteinExistence type="predicted"/>
<dbReference type="InterPro" id="IPR054828">
    <property type="entry name" value="Vit_B12_bind_prot"/>
</dbReference>
<dbReference type="RefSeq" id="WP_143158760.1">
    <property type="nucleotide sequence ID" value="NZ_FQYR01000003.1"/>
</dbReference>
<sequence>MPRSIHNEYLDHRFEISGEVKRVVSLVSSATEYLGEMGLLERVVGVSEYCDRYVDTEGMEVVGQYVTADIERIVQLEPDLLLMTTGIQRKLGLRMAKAGVPVYNLPLPVSFEGMLENVMLLGGLMDEMGKARQLVEWLRERAAKLRAEQIFEQRPRVYVELWLGRHMRAVGGLSYIRDLVEMAGGELVYGERSQGYFVPELDEVKRLIPDVYVFFHEPEYRVDGAALVRERGWDESIPVVMSDVTMGENVIQDGPSMLDTVVWLREQMRIAKRGGI</sequence>
<dbReference type="SUPFAM" id="SSF53807">
    <property type="entry name" value="Helical backbone' metal receptor"/>
    <property type="match status" value="1"/>
</dbReference>
<name>A0A1M6H877_9BACT</name>
<evidence type="ECO:0000256" key="1">
    <source>
        <dbReference type="ARBA" id="ARBA00022729"/>
    </source>
</evidence>
<dbReference type="OrthoDB" id="9787830at2"/>
<dbReference type="Pfam" id="PF01497">
    <property type="entry name" value="Peripla_BP_2"/>
    <property type="match status" value="1"/>
</dbReference>
<protein>
    <submittedName>
        <fullName evidence="3">ABC-type Fe3+-hydroxamate transport system, substrate-binding protein</fullName>
    </submittedName>
</protein>
<dbReference type="PANTHER" id="PTHR30535:SF34">
    <property type="entry name" value="MOLYBDATE-BINDING PROTEIN MOLA"/>
    <property type="match status" value="1"/>
</dbReference>